<protein>
    <submittedName>
        <fullName evidence="1">DNA-binding protein</fullName>
    </submittedName>
</protein>
<accession>A0A2B6U2B7</accession>
<gene>
    <name evidence="1" type="ORF">COI65_20070</name>
</gene>
<evidence type="ECO:0000313" key="1">
    <source>
        <dbReference type="EMBL" id="PHG58655.1"/>
    </source>
</evidence>
<dbReference type="EMBL" id="NUUQ01000027">
    <property type="protein sequence ID" value="PHG58655.1"/>
    <property type="molecule type" value="Genomic_DNA"/>
</dbReference>
<evidence type="ECO:0000313" key="2">
    <source>
        <dbReference type="Proteomes" id="UP000222503"/>
    </source>
</evidence>
<name>A0A2B6U2B7_9BACI</name>
<dbReference type="RefSeq" id="WP_098721914.1">
    <property type="nucleotide sequence ID" value="NZ_NUUQ01000027.1"/>
</dbReference>
<sequence length="645" mass="75312">MDKDYYSIKEASGILGRSMATIQNSIYSKQSNHKMNVKKINGRVFIPKEELIKYKQFLEDRDNLVEIDCEYAINKIANETQQNNLFMDTRTLFITYSQAYFNKCTGSTVYKQSTISQFINFHNKLQRNLSREIFKSDIEELNQLSLKEGLFTSKERLLFTRFLSYAFDQKNIPQKNKLLAIQKNKNKEQEIYSALTFNQIYKHVQNIELHIEKSLNSRPYANMWVYVALLCCDFIRGSDLILNTPNLNLKELGIQESDFHTGNFTLSEQHIQMIIKTLYLAFRNKRASKTNEILTFLVPSNLEKPLAYALVLSERLREVNTLQLETFIEGKYRKIKTQGRKRRHFKFFECYKEFEGFRFSSLIMNRSLATYLYGSVTEGDAFDSELALTLAQNARSHKNEDTTKTYIQLMNKDGSIGRTSINIFRRGNFGWLYEQLLRFMFTDKYKALSLEDRSTIVEEVKEHFSLKEIESIAAYISNYLTPDNIGETDNDSVVEVMNAIYEKRLKVIHQVMRLNKQQLHGLFSKLSIHSMPSKIEHAQCLTFPNCAYPALMNCMHCEYVLPQNLILIQLNQEILKLLTSIQKSDNDNFLKKQSRFLLQCLLVLSEANNTFGKSYVQAYIDINQINDLLKRYVHKICLPGDNHGD</sequence>
<organism evidence="1 2">
    <name type="scientific">Bacillus wiedmannii</name>
    <dbReference type="NCBI Taxonomy" id="1890302"/>
    <lineage>
        <taxon>Bacteria</taxon>
        <taxon>Bacillati</taxon>
        <taxon>Bacillota</taxon>
        <taxon>Bacilli</taxon>
        <taxon>Bacillales</taxon>
        <taxon>Bacillaceae</taxon>
        <taxon>Bacillus</taxon>
        <taxon>Bacillus cereus group</taxon>
    </lineage>
</organism>
<reference evidence="1 2" key="1">
    <citation type="submission" date="2017-09" db="EMBL/GenBank/DDBJ databases">
        <title>Large-scale bioinformatics analysis of Bacillus genomes uncovers conserved roles of natural products in bacterial physiology.</title>
        <authorList>
            <consortium name="Agbiome Team Llc"/>
            <person name="Bleich R.M."/>
            <person name="Grubbs K.J."/>
            <person name="Santa Maria K.C."/>
            <person name="Allen S.E."/>
            <person name="Farag S."/>
            <person name="Shank E.A."/>
            <person name="Bowers A."/>
        </authorList>
    </citation>
    <scope>NUCLEOTIDE SEQUENCE [LARGE SCALE GENOMIC DNA]</scope>
    <source>
        <strain evidence="1 2">AFS029838</strain>
    </source>
</reference>
<dbReference type="AlphaFoldDB" id="A0A2B6U2B7"/>
<dbReference type="GO" id="GO:0003677">
    <property type="term" value="F:DNA binding"/>
    <property type="evidence" value="ECO:0007669"/>
    <property type="project" value="UniProtKB-KW"/>
</dbReference>
<dbReference type="Proteomes" id="UP000222503">
    <property type="component" value="Unassembled WGS sequence"/>
</dbReference>
<proteinExistence type="predicted"/>
<comment type="caution">
    <text evidence="1">The sequence shown here is derived from an EMBL/GenBank/DDBJ whole genome shotgun (WGS) entry which is preliminary data.</text>
</comment>
<keyword evidence="1" id="KW-0238">DNA-binding</keyword>